<evidence type="ECO:0000313" key="1">
    <source>
        <dbReference type="EMBL" id="KUL42683.1"/>
    </source>
</evidence>
<organism evidence="1 2">
    <name type="scientific">Streptomyces regalis</name>
    <dbReference type="NCBI Taxonomy" id="68262"/>
    <lineage>
        <taxon>Bacteria</taxon>
        <taxon>Bacillati</taxon>
        <taxon>Actinomycetota</taxon>
        <taxon>Actinomycetes</taxon>
        <taxon>Kitasatosporales</taxon>
        <taxon>Streptomycetaceae</taxon>
        <taxon>Streptomyces</taxon>
    </lineage>
</organism>
<dbReference type="EMBL" id="LLZG01000050">
    <property type="protein sequence ID" value="KUL42683.1"/>
    <property type="molecule type" value="Genomic_DNA"/>
</dbReference>
<dbReference type="AlphaFoldDB" id="A0A0X3VD02"/>
<proteinExistence type="predicted"/>
<reference evidence="2" key="1">
    <citation type="submission" date="2015-10" db="EMBL/GenBank/DDBJ databases">
        <authorList>
            <person name="Ju K.-S."/>
            <person name="Doroghazi J.R."/>
            <person name="Metcalf W.W."/>
        </authorList>
    </citation>
    <scope>NUCLEOTIDE SEQUENCE [LARGE SCALE GENOMIC DNA]</scope>
    <source>
        <strain evidence="2">NRRL 3151</strain>
    </source>
</reference>
<dbReference type="Proteomes" id="UP000053923">
    <property type="component" value="Unassembled WGS sequence"/>
</dbReference>
<sequence>MRTRGINVIPLPESVDGTWSCSEMHDAMQWLWSEWKPHPPIQGIAQWQEWTLFAGQSPAT</sequence>
<comment type="caution">
    <text evidence="1">The sequence shown here is derived from an EMBL/GenBank/DDBJ whole genome shotgun (WGS) entry which is preliminary data.</text>
</comment>
<protein>
    <submittedName>
        <fullName evidence="1">Uncharacterized protein</fullName>
    </submittedName>
</protein>
<accession>A0A0X3VD02</accession>
<name>A0A0X3VD02_9ACTN</name>
<gene>
    <name evidence="1" type="ORF">ADL12_09695</name>
</gene>
<dbReference type="OrthoDB" id="827535at2"/>
<dbReference type="RefSeq" id="WP_062700594.1">
    <property type="nucleotide sequence ID" value="NZ_LLZG01000050.1"/>
</dbReference>
<evidence type="ECO:0000313" key="2">
    <source>
        <dbReference type="Proteomes" id="UP000053923"/>
    </source>
</evidence>
<keyword evidence="2" id="KW-1185">Reference proteome</keyword>